<dbReference type="HAMAP" id="MF_01818">
    <property type="entry name" value="RNase_Z_BN"/>
    <property type="match status" value="1"/>
</dbReference>
<feature type="binding site" evidence="8">
    <location>
        <position position="65"/>
    </location>
    <ligand>
        <name>Zn(2+)</name>
        <dbReference type="ChEBI" id="CHEBI:29105"/>
        <label>2</label>
        <note>catalytic</note>
    </ligand>
</feature>
<dbReference type="GO" id="GO:0042781">
    <property type="term" value="F:3'-tRNA processing endoribonuclease activity"/>
    <property type="evidence" value="ECO:0007669"/>
    <property type="project" value="UniProtKB-UniRule"/>
</dbReference>
<feature type="binding site" evidence="8">
    <location>
        <position position="205"/>
    </location>
    <ligand>
        <name>Zn(2+)</name>
        <dbReference type="ChEBI" id="CHEBI:29105"/>
        <label>2</label>
        <note>catalytic</note>
    </ligand>
</feature>
<comment type="caution">
    <text evidence="9">The sequence shown here is derived from an EMBL/GenBank/DDBJ whole genome shotgun (WGS) entry which is preliminary data.</text>
</comment>
<evidence type="ECO:0000256" key="1">
    <source>
        <dbReference type="ARBA" id="ARBA00011738"/>
    </source>
</evidence>
<dbReference type="RefSeq" id="WP_006626914.1">
    <property type="nucleotide sequence ID" value="NZ_ADFR01000003.1"/>
</dbReference>
<keyword evidence="5 8" id="KW-0255">Endonuclease</keyword>
<dbReference type="Gene3D" id="3.60.15.10">
    <property type="entry name" value="Ribonuclease Z/Hydroxyacylglutathione hydrolase-like"/>
    <property type="match status" value="1"/>
</dbReference>
<dbReference type="InterPro" id="IPR013471">
    <property type="entry name" value="RNase_Z/BN"/>
</dbReference>
<keyword evidence="10" id="KW-1185">Reference proteome</keyword>
<dbReference type="NCBIfam" id="NF000801">
    <property type="entry name" value="PRK00055.1-3"/>
    <property type="match status" value="1"/>
</dbReference>
<sequence length="303" mass="34011">MIEVHLIGTGGTVPLPKRWLTSLYIKLRGKATLIDCGEGTQIALQEQGLSLKQIDTIILTHYHADHTAGLPGLLLTMAKNNRLEPIRIYGPKGLKEVIQGVTLLARFIPFEVNCIEIDGHSVFSLEELQVQAFPLIHSVECLGYRFDLKRKPKFLVEKAKALNLPVQYWSKLQKGETVLFEGKEILPSAVLGNERKGISLVYATDTRPTSSLVRQALQADLLIAEGMYGDVEKIENAQMNKHMMMQEACDIAQKCGVKDLWLTHYSPSMPFPSIYEKMLKEIYPNVKISQDGQSCVLVFEEET</sequence>
<evidence type="ECO:0000256" key="2">
    <source>
        <dbReference type="ARBA" id="ARBA00022694"/>
    </source>
</evidence>
<evidence type="ECO:0000313" key="9">
    <source>
        <dbReference type="EMBL" id="EFC05965.1"/>
    </source>
</evidence>
<dbReference type="STRING" id="679192.HMPREF9013_0167"/>
<evidence type="ECO:0000313" key="10">
    <source>
        <dbReference type="Proteomes" id="UP000005017"/>
    </source>
</evidence>
<dbReference type="Pfam" id="PF23023">
    <property type="entry name" value="Anti-Pycsar_Apyc1"/>
    <property type="match status" value="1"/>
</dbReference>
<evidence type="ECO:0000256" key="7">
    <source>
        <dbReference type="ARBA" id="ARBA00022833"/>
    </source>
</evidence>
<keyword evidence="4 8" id="KW-0479">Metal-binding</keyword>
<dbReference type="PANTHER" id="PTHR46018:SF2">
    <property type="entry name" value="ZINC PHOSPHODIESTERASE ELAC PROTEIN 1"/>
    <property type="match status" value="1"/>
</dbReference>
<keyword evidence="2 8" id="KW-0819">tRNA processing</keyword>
<evidence type="ECO:0000256" key="3">
    <source>
        <dbReference type="ARBA" id="ARBA00022722"/>
    </source>
</evidence>
<feature type="binding site" evidence="8">
    <location>
        <position position="66"/>
    </location>
    <ligand>
        <name>Zn(2+)</name>
        <dbReference type="ChEBI" id="CHEBI:29105"/>
        <label>2</label>
        <note>catalytic</note>
    </ligand>
</feature>
<comment type="cofactor">
    <cofactor evidence="8">
        <name>Zn(2+)</name>
        <dbReference type="ChEBI" id="CHEBI:29105"/>
    </cofactor>
    <text evidence="8">Binds 2 Zn(2+) ions.</text>
</comment>
<feature type="binding site" evidence="8">
    <location>
        <position position="61"/>
    </location>
    <ligand>
        <name>Zn(2+)</name>
        <dbReference type="ChEBI" id="CHEBI:29105"/>
        <label>1</label>
        <note>catalytic</note>
    </ligand>
</feature>
<comment type="function">
    <text evidence="8">Zinc phosphodiesterase, which displays some tRNA 3'-processing endonuclease activity. Probably involved in tRNA maturation, by removing a 3'-trailer from precursor tRNA.</text>
</comment>
<comment type="similarity">
    <text evidence="8">Belongs to the RNase Z family.</text>
</comment>
<keyword evidence="7 8" id="KW-0862">Zinc</keyword>
<dbReference type="InterPro" id="IPR036866">
    <property type="entry name" value="RibonucZ/Hydroxyglut_hydro"/>
</dbReference>
<dbReference type="NCBIfam" id="TIGR02651">
    <property type="entry name" value="RNase_Z"/>
    <property type="match status" value="1"/>
</dbReference>
<dbReference type="CDD" id="cd07717">
    <property type="entry name" value="RNaseZ_ZiPD-like_MBL-fold"/>
    <property type="match status" value="1"/>
</dbReference>
<comment type="subunit">
    <text evidence="1 8">Homodimer.</text>
</comment>
<gene>
    <name evidence="8" type="primary">rnz</name>
    <name evidence="9" type="ORF">HMPREF9013_0167</name>
</gene>
<evidence type="ECO:0000256" key="4">
    <source>
        <dbReference type="ARBA" id="ARBA00022723"/>
    </source>
</evidence>
<comment type="catalytic activity">
    <reaction evidence="8">
        <text>Endonucleolytic cleavage of RNA, removing extra 3' nucleotides from tRNA precursor, generating 3' termini of tRNAs. A 3'-hydroxy group is left at the tRNA terminus and a 5'-phosphoryl group is left at the trailer molecule.</text>
        <dbReference type="EC" id="3.1.26.11"/>
    </reaction>
</comment>
<evidence type="ECO:0000256" key="8">
    <source>
        <dbReference type="HAMAP-Rule" id="MF_01818"/>
    </source>
</evidence>
<accession>D2MNE3</accession>
<keyword evidence="3 8" id="KW-0540">Nuclease</keyword>
<dbReference type="PANTHER" id="PTHR46018">
    <property type="entry name" value="ZINC PHOSPHODIESTERASE ELAC PROTEIN 1"/>
    <property type="match status" value="1"/>
</dbReference>
<feature type="binding site" evidence="8">
    <location>
        <position position="264"/>
    </location>
    <ligand>
        <name>Zn(2+)</name>
        <dbReference type="ChEBI" id="CHEBI:29105"/>
        <label>2</label>
        <note>catalytic</note>
    </ligand>
</feature>
<dbReference type="AlphaFoldDB" id="D2MNE3"/>
<name>D2MNE3_9FIRM</name>
<dbReference type="eggNOG" id="COG1234">
    <property type="taxonomic scope" value="Bacteria"/>
</dbReference>
<evidence type="ECO:0000256" key="5">
    <source>
        <dbReference type="ARBA" id="ARBA00022759"/>
    </source>
</evidence>
<organism evidence="9 10">
    <name type="scientific">Bulleidia extructa W1219</name>
    <dbReference type="NCBI Taxonomy" id="679192"/>
    <lineage>
        <taxon>Bacteria</taxon>
        <taxon>Bacillati</taxon>
        <taxon>Bacillota</taxon>
        <taxon>Erysipelotrichia</taxon>
        <taxon>Erysipelotrichales</taxon>
        <taxon>Erysipelotrichaceae</taxon>
        <taxon>Bulleidia</taxon>
    </lineage>
</organism>
<dbReference type="GO" id="GO:0008270">
    <property type="term" value="F:zinc ion binding"/>
    <property type="evidence" value="ECO:0007669"/>
    <property type="project" value="UniProtKB-UniRule"/>
</dbReference>
<feature type="binding site" evidence="8">
    <location>
        <position position="137"/>
    </location>
    <ligand>
        <name>Zn(2+)</name>
        <dbReference type="ChEBI" id="CHEBI:29105"/>
        <label>1</label>
        <note>catalytic</note>
    </ligand>
</feature>
<evidence type="ECO:0000256" key="6">
    <source>
        <dbReference type="ARBA" id="ARBA00022801"/>
    </source>
</evidence>
<dbReference type="OrthoDB" id="9794898at2"/>
<dbReference type="SUPFAM" id="SSF56281">
    <property type="entry name" value="Metallo-hydrolase/oxidoreductase"/>
    <property type="match status" value="1"/>
</dbReference>
<feature type="binding site" evidence="8">
    <location>
        <position position="205"/>
    </location>
    <ligand>
        <name>Zn(2+)</name>
        <dbReference type="ChEBI" id="CHEBI:29105"/>
        <label>1</label>
        <note>catalytic</note>
    </ligand>
</feature>
<proteinExistence type="inferred from homology"/>
<dbReference type="EC" id="3.1.26.11" evidence="8"/>
<feature type="active site" description="Proton acceptor" evidence="8">
    <location>
        <position position="65"/>
    </location>
</feature>
<dbReference type="EMBL" id="ADFR01000003">
    <property type="protein sequence ID" value="EFC05965.1"/>
    <property type="molecule type" value="Genomic_DNA"/>
</dbReference>
<reference evidence="10" key="1">
    <citation type="submission" date="2009-12" db="EMBL/GenBank/DDBJ databases">
        <title>Sequence of Clostridiales genomosp. BVAB3 str. UPII9-5.</title>
        <authorList>
            <person name="Madupu R."/>
            <person name="Durkin A.S."/>
            <person name="Torralba M."/>
            <person name="Methe B."/>
            <person name="Sutton G.G."/>
            <person name="Strausberg R.L."/>
            <person name="Nelson K.E."/>
        </authorList>
    </citation>
    <scope>NUCLEOTIDE SEQUENCE [LARGE SCALE GENOMIC DNA]</scope>
    <source>
        <strain evidence="10">W1219</strain>
    </source>
</reference>
<keyword evidence="6 8" id="KW-0378">Hydrolase</keyword>
<protein>
    <recommendedName>
        <fullName evidence="8">Ribonuclease Z</fullName>
        <shortName evidence="8">RNase Z</shortName>
        <ecNumber evidence="8">3.1.26.11</ecNumber>
    </recommendedName>
    <alternativeName>
        <fullName evidence="8">tRNA 3 endonuclease</fullName>
    </alternativeName>
    <alternativeName>
        <fullName evidence="8">tRNase Z</fullName>
    </alternativeName>
</protein>
<feature type="binding site" evidence="8">
    <location>
        <position position="63"/>
    </location>
    <ligand>
        <name>Zn(2+)</name>
        <dbReference type="ChEBI" id="CHEBI:29105"/>
        <label>1</label>
        <note>catalytic</note>
    </ligand>
</feature>
<dbReference type="Proteomes" id="UP000005017">
    <property type="component" value="Unassembled WGS sequence"/>
</dbReference>